<dbReference type="EC" id="3.1.-.-" evidence="9"/>
<comment type="subcellular location">
    <subcellularLocation>
        <location evidence="9">Cytoplasm</location>
    </subcellularLocation>
</comment>
<dbReference type="Gene3D" id="3.40.390.30">
    <property type="entry name" value="Metalloproteases ('zincins'), catalytic domain"/>
    <property type="match status" value="1"/>
</dbReference>
<keyword evidence="4 9" id="KW-0540">Nuclease</keyword>
<gene>
    <name evidence="9" type="primary">ybeY</name>
    <name evidence="11" type="ORF">CATYP_07830</name>
</gene>
<keyword evidence="12" id="KW-1185">Reference proteome</keyword>
<evidence type="ECO:0000256" key="10">
    <source>
        <dbReference type="SAM" id="MobiDB-lite"/>
    </source>
</evidence>
<evidence type="ECO:0000256" key="2">
    <source>
        <dbReference type="ARBA" id="ARBA00022517"/>
    </source>
</evidence>
<dbReference type="NCBIfam" id="TIGR00043">
    <property type="entry name" value="rRNA maturation RNase YbeY"/>
    <property type="match status" value="1"/>
</dbReference>
<keyword evidence="9" id="KW-0963">Cytoplasm</keyword>
<dbReference type="EMBL" id="CP008944">
    <property type="protein sequence ID" value="AIG64511.1"/>
    <property type="molecule type" value="Genomic_DNA"/>
</dbReference>
<keyword evidence="7 9" id="KW-0378">Hydrolase</keyword>
<dbReference type="InterPro" id="IPR023091">
    <property type="entry name" value="MetalPrtase_cat_dom_sf_prd"/>
</dbReference>
<dbReference type="HAMAP" id="MF_00009">
    <property type="entry name" value="Endoribonucl_YbeY"/>
    <property type="match status" value="1"/>
</dbReference>
<evidence type="ECO:0000256" key="4">
    <source>
        <dbReference type="ARBA" id="ARBA00022722"/>
    </source>
</evidence>
<reference evidence="11 12" key="1">
    <citation type="submission" date="2014-07" db="EMBL/GenBank/DDBJ databases">
        <title>Complete genome sequence of Corynebacterium atypicum DSM 44849: identifiction of the mycolic acid biosynthesis genes.</title>
        <authorList>
            <person name="Tippelt A."/>
            <person name="Mollmann S."/>
            <person name="Albersmeier A."/>
            <person name="Jaenicke S."/>
            <person name="Ruckert C."/>
            <person name="Tauch A."/>
        </authorList>
    </citation>
    <scope>NUCLEOTIDE SEQUENCE [LARGE SCALE GENOMIC DNA]</scope>
    <source>
        <strain evidence="11 12">R2070</strain>
    </source>
</reference>
<keyword evidence="5 9" id="KW-0479">Metal-binding</keyword>
<dbReference type="RefSeq" id="WP_038606324.1">
    <property type="nucleotide sequence ID" value="NZ_CP008944.1"/>
</dbReference>
<dbReference type="InterPro" id="IPR002036">
    <property type="entry name" value="YbeY"/>
</dbReference>
<comment type="similarity">
    <text evidence="1 9">Belongs to the endoribonuclease YbeY family.</text>
</comment>
<name>A0ABM5QNU0_9CORY</name>
<dbReference type="PANTHER" id="PTHR46986">
    <property type="entry name" value="ENDORIBONUCLEASE YBEY, CHLOROPLASTIC"/>
    <property type="match status" value="1"/>
</dbReference>
<dbReference type="SUPFAM" id="SSF55486">
    <property type="entry name" value="Metalloproteases ('zincins'), catalytic domain"/>
    <property type="match status" value="1"/>
</dbReference>
<dbReference type="Pfam" id="PF02130">
    <property type="entry name" value="YbeY"/>
    <property type="match status" value="1"/>
</dbReference>
<dbReference type="InterPro" id="IPR020549">
    <property type="entry name" value="YbeY_CS"/>
</dbReference>
<keyword evidence="2 9" id="KW-0690">Ribosome biogenesis</keyword>
<keyword evidence="6 9" id="KW-0255">Endonuclease</keyword>
<keyword evidence="3 9" id="KW-0698">rRNA processing</keyword>
<evidence type="ECO:0000256" key="3">
    <source>
        <dbReference type="ARBA" id="ARBA00022552"/>
    </source>
</evidence>
<evidence type="ECO:0000256" key="8">
    <source>
        <dbReference type="ARBA" id="ARBA00022833"/>
    </source>
</evidence>
<proteinExistence type="inferred from homology"/>
<evidence type="ECO:0000256" key="5">
    <source>
        <dbReference type="ARBA" id="ARBA00022723"/>
    </source>
</evidence>
<evidence type="ECO:0000256" key="1">
    <source>
        <dbReference type="ARBA" id="ARBA00010875"/>
    </source>
</evidence>
<evidence type="ECO:0000313" key="12">
    <source>
        <dbReference type="Proteomes" id="UP000028504"/>
    </source>
</evidence>
<accession>A0ABM5QNU0</accession>
<feature type="binding site" evidence="9">
    <location>
        <position position="122"/>
    </location>
    <ligand>
        <name>Zn(2+)</name>
        <dbReference type="ChEBI" id="CHEBI:29105"/>
        <note>catalytic</note>
    </ligand>
</feature>
<evidence type="ECO:0000256" key="6">
    <source>
        <dbReference type="ARBA" id="ARBA00022759"/>
    </source>
</evidence>
<dbReference type="PANTHER" id="PTHR46986:SF1">
    <property type="entry name" value="ENDORIBONUCLEASE YBEY, CHLOROPLASTIC"/>
    <property type="match status" value="1"/>
</dbReference>
<evidence type="ECO:0000256" key="7">
    <source>
        <dbReference type="ARBA" id="ARBA00022801"/>
    </source>
</evidence>
<feature type="region of interest" description="Disordered" evidence="10">
    <location>
        <begin position="164"/>
        <end position="214"/>
    </location>
</feature>
<comment type="function">
    <text evidence="9">Single strand-specific metallo-endoribonuclease involved in late-stage 70S ribosome quality control and in maturation of the 3' terminus of the 16S rRNA.</text>
</comment>
<comment type="cofactor">
    <cofactor evidence="9">
        <name>Zn(2+)</name>
        <dbReference type="ChEBI" id="CHEBI:29105"/>
    </cofactor>
    <text evidence="9">Binds 1 zinc ion.</text>
</comment>
<sequence length="214" mass="22619">MSIEVFNEAGYPGVNEEMLLDVASFALQAMDIHSMAEASIFLVDEATIADLHVRWLDLEGPTDVMSFPMDGVVPSAGGGRPDADAAGPAMLGDIVLCPSFAKRQADVAGHGLGHELALLTVHGVLHLLGYDHVTADQEREMFALQNEILADWYDDLAARGVEFQPKPTGPAAFPTAADREKLDKLVPGGGIPPLGEPVEKPGDDAGAPGKTEPR</sequence>
<evidence type="ECO:0000256" key="9">
    <source>
        <dbReference type="HAMAP-Rule" id="MF_00009"/>
    </source>
</evidence>
<evidence type="ECO:0000313" key="11">
    <source>
        <dbReference type="EMBL" id="AIG64511.1"/>
    </source>
</evidence>
<protein>
    <recommendedName>
        <fullName evidence="9">Endoribonuclease YbeY</fullName>
        <ecNumber evidence="9">3.1.-.-</ecNumber>
    </recommendedName>
</protein>
<feature type="binding site" evidence="9">
    <location>
        <position position="132"/>
    </location>
    <ligand>
        <name>Zn(2+)</name>
        <dbReference type="ChEBI" id="CHEBI:29105"/>
        <note>catalytic</note>
    </ligand>
</feature>
<dbReference type="PROSITE" id="PS01306">
    <property type="entry name" value="UPF0054"/>
    <property type="match status" value="1"/>
</dbReference>
<dbReference type="Proteomes" id="UP000028504">
    <property type="component" value="Chromosome"/>
</dbReference>
<feature type="binding site" evidence="9">
    <location>
        <position position="126"/>
    </location>
    <ligand>
        <name>Zn(2+)</name>
        <dbReference type="ChEBI" id="CHEBI:29105"/>
        <note>catalytic</note>
    </ligand>
</feature>
<keyword evidence="8 9" id="KW-0862">Zinc</keyword>
<organism evidence="11 12">
    <name type="scientific">Corynebacterium atypicum</name>
    <dbReference type="NCBI Taxonomy" id="191610"/>
    <lineage>
        <taxon>Bacteria</taxon>
        <taxon>Bacillati</taxon>
        <taxon>Actinomycetota</taxon>
        <taxon>Actinomycetes</taxon>
        <taxon>Mycobacteriales</taxon>
        <taxon>Corynebacteriaceae</taxon>
        <taxon>Corynebacterium</taxon>
    </lineage>
</organism>